<gene>
    <name evidence="1" type="ORF">RMONA_01250</name>
</gene>
<keyword evidence="2" id="KW-1185">Reference proteome</keyword>
<protein>
    <submittedName>
        <fullName evidence="1">Uncharacterized protein</fullName>
    </submittedName>
</protein>
<dbReference type="AlphaFoldDB" id="A0A0B7IXP3"/>
<dbReference type="EMBL" id="LN794217">
    <property type="protein sequence ID" value="CEO16672.1"/>
    <property type="molecule type" value="Genomic_DNA"/>
</dbReference>
<sequence length="45" mass="5178">MQGRGSMIPRSLIDSDKNRIIASLMVEQFWVNPEKFCLILNILIS</sequence>
<reference evidence="2" key="2">
    <citation type="submission" date="2015-01" db="EMBL/GenBank/DDBJ databases">
        <authorList>
            <person name="Felsheim R."/>
        </authorList>
    </citation>
    <scope>NUCLEOTIDE SEQUENCE [LARGE SCALE GENOMIC DNA]</scope>
    <source>
        <strain evidence="2">IrR/Munich</strain>
    </source>
</reference>
<accession>A0A0B7IXP3</accession>
<name>A0A0B7IXP3_9RICK</name>
<reference evidence="1 2" key="1">
    <citation type="submission" date="2015-01" db="EMBL/GenBank/DDBJ databases">
        <title>Draft genome sequence of Rickettsia monacensis strain IrR/Munich.</title>
        <authorList>
            <person name="Felsheim R.F."/>
            <person name="Johnson S.L."/>
            <person name="Kurtti T.J."/>
            <person name="Munderloh U.G."/>
        </authorList>
    </citation>
    <scope>NUCLEOTIDE SEQUENCE [LARGE SCALE GENOMIC DNA]</scope>
    <source>
        <strain evidence="1 2">IrR/Munich</strain>
    </source>
</reference>
<organism evidence="1 2">
    <name type="scientific">Rickettsia monacensis</name>
    <dbReference type="NCBI Taxonomy" id="109232"/>
    <lineage>
        <taxon>Bacteria</taxon>
        <taxon>Pseudomonadati</taxon>
        <taxon>Pseudomonadota</taxon>
        <taxon>Alphaproteobacteria</taxon>
        <taxon>Rickettsiales</taxon>
        <taxon>Rickettsiaceae</taxon>
        <taxon>Rickettsieae</taxon>
        <taxon>Rickettsia</taxon>
        <taxon>spotted fever group</taxon>
    </lineage>
</organism>
<proteinExistence type="predicted"/>
<evidence type="ECO:0000313" key="1">
    <source>
        <dbReference type="EMBL" id="CEO16672.1"/>
    </source>
</evidence>
<dbReference type="STRING" id="109232.RMONA_01250"/>
<evidence type="ECO:0000313" key="2">
    <source>
        <dbReference type="Proteomes" id="UP000018149"/>
    </source>
</evidence>
<dbReference type="KEGG" id="rmc:RMONA_01250"/>
<dbReference type="HOGENOM" id="CLU_3204629_0_0_5"/>
<dbReference type="Proteomes" id="UP000018149">
    <property type="component" value="Chromosome I"/>
</dbReference>